<reference evidence="9" key="2">
    <citation type="journal article" date="2021" name="PeerJ">
        <title>Extensive microbial diversity within the chicken gut microbiome revealed by metagenomics and culture.</title>
        <authorList>
            <person name="Gilroy R."/>
            <person name="Ravi A."/>
            <person name="Getino M."/>
            <person name="Pursley I."/>
            <person name="Horton D.L."/>
            <person name="Alikhan N.F."/>
            <person name="Baker D."/>
            <person name="Gharbi K."/>
            <person name="Hall N."/>
            <person name="Watson M."/>
            <person name="Adriaenssens E.M."/>
            <person name="Foster-Nyarko E."/>
            <person name="Jarju S."/>
            <person name="Secka A."/>
            <person name="Antonio M."/>
            <person name="Oren A."/>
            <person name="Chaudhuri R.R."/>
            <person name="La Ragione R."/>
            <person name="Hildebrand F."/>
            <person name="Pallen M.J."/>
        </authorList>
    </citation>
    <scope>NUCLEOTIDE SEQUENCE</scope>
    <source>
        <strain evidence="9">ChiSjej4B22-8148</strain>
    </source>
</reference>
<dbReference type="Proteomes" id="UP000886757">
    <property type="component" value="Unassembled WGS sequence"/>
</dbReference>
<keyword evidence="7" id="KW-0472">Membrane</keyword>
<comment type="subcellular location">
    <subcellularLocation>
        <location evidence="1">Cell membrane</location>
        <topology evidence="1">Peripheral membrane protein</topology>
    </subcellularLocation>
</comment>
<dbReference type="SMART" id="SM00382">
    <property type="entry name" value="AAA"/>
    <property type="match status" value="1"/>
</dbReference>
<accession>A0A9D1AD95</accession>
<dbReference type="PANTHER" id="PTHR42771">
    <property type="entry name" value="IRON(3+)-HYDROXAMATE IMPORT ATP-BINDING PROTEIN FHUC"/>
    <property type="match status" value="1"/>
</dbReference>
<dbReference type="Gene3D" id="3.40.50.300">
    <property type="entry name" value="P-loop containing nucleotide triphosphate hydrolases"/>
    <property type="match status" value="2"/>
</dbReference>
<dbReference type="GO" id="GO:0006826">
    <property type="term" value="P:iron ion transport"/>
    <property type="evidence" value="ECO:0007669"/>
    <property type="project" value="UniProtKB-KW"/>
</dbReference>
<evidence type="ECO:0000259" key="8">
    <source>
        <dbReference type="SMART" id="SM00382"/>
    </source>
</evidence>
<evidence type="ECO:0000256" key="1">
    <source>
        <dbReference type="ARBA" id="ARBA00004202"/>
    </source>
</evidence>
<dbReference type="InterPro" id="IPR027417">
    <property type="entry name" value="P-loop_NTPase"/>
</dbReference>
<dbReference type="InterPro" id="IPR003593">
    <property type="entry name" value="AAA+_ATPase"/>
</dbReference>
<keyword evidence="5" id="KW-0408">Iron</keyword>
<dbReference type="InterPro" id="IPR038729">
    <property type="entry name" value="Rad50/SbcC_AAA"/>
</dbReference>
<evidence type="ECO:0000256" key="4">
    <source>
        <dbReference type="ARBA" id="ARBA00022496"/>
    </source>
</evidence>
<gene>
    <name evidence="9" type="ORF">IAB31_04935</name>
</gene>
<dbReference type="PANTHER" id="PTHR42771:SF2">
    <property type="entry name" value="IRON(3+)-HYDROXAMATE IMPORT ATP-BINDING PROTEIN FHUC"/>
    <property type="match status" value="1"/>
</dbReference>
<evidence type="ECO:0000256" key="6">
    <source>
        <dbReference type="ARBA" id="ARBA00023065"/>
    </source>
</evidence>
<protein>
    <submittedName>
        <fullName evidence="9">AAA family ATPase</fullName>
    </submittedName>
</protein>
<keyword evidence="6" id="KW-0406">Ion transport</keyword>
<organism evidence="9 10">
    <name type="scientific">Candidatus Choladousia intestinavium</name>
    <dbReference type="NCBI Taxonomy" id="2840727"/>
    <lineage>
        <taxon>Bacteria</taxon>
        <taxon>Bacillati</taxon>
        <taxon>Bacillota</taxon>
        <taxon>Clostridia</taxon>
        <taxon>Lachnospirales</taxon>
        <taxon>Lachnospiraceae</taxon>
        <taxon>Lachnospiraceae incertae sedis</taxon>
        <taxon>Candidatus Choladousia</taxon>
    </lineage>
</organism>
<feature type="domain" description="AAA+ ATPase" evidence="8">
    <location>
        <begin position="37"/>
        <end position="217"/>
    </location>
</feature>
<evidence type="ECO:0000313" key="10">
    <source>
        <dbReference type="Proteomes" id="UP000886757"/>
    </source>
</evidence>
<evidence type="ECO:0000256" key="2">
    <source>
        <dbReference type="ARBA" id="ARBA00022448"/>
    </source>
</evidence>
<keyword evidence="2" id="KW-0813">Transport</keyword>
<evidence type="ECO:0000256" key="7">
    <source>
        <dbReference type="ARBA" id="ARBA00023136"/>
    </source>
</evidence>
<evidence type="ECO:0000313" key="9">
    <source>
        <dbReference type="EMBL" id="HIR13252.1"/>
    </source>
</evidence>
<dbReference type="GO" id="GO:0016887">
    <property type="term" value="F:ATP hydrolysis activity"/>
    <property type="evidence" value="ECO:0007669"/>
    <property type="project" value="InterPro"/>
</dbReference>
<reference evidence="9" key="1">
    <citation type="submission" date="2020-10" db="EMBL/GenBank/DDBJ databases">
        <authorList>
            <person name="Gilroy R."/>
        </authorList>
    </citation>
    <scope>NUCLEOTIDE SEQUENCE</scope>
    <source>
        <strain evidence="9">ChiSjej4B22-8148</strain>
    </source>
</reference>
<dbReference type="Pfam" id="PF13304">
    <property type="entry name" value="AAA_21"/>
    <property type="match status" value="1"/>
</dbReference>
<dbReference type="GO" id="GO:0005886">
    <property type="term" value="C:plasma membrane"/>
    <property type="evidence" value="ECO:0007669"/>
    <property type="project" value="UniProtKB-SubCell"/>
</dbReference>
<proteinExistence type="predicted"/>
<evidence type="ECO:0000256" key="3">
    <source>
        <dbReference type="ARBA" id="ARBA00022475"/>
    </source>
</evidence>
<dbReference type="AlphaFoldDB" id="A0A9D1AD95"/>
<keyword evidence="4" id="KW-0410">Iron transport</keyword>
<dbReference type="Pfam" id="PF13476">
    <property type="entry name" value="AAA_23"/>
    <property type="match status" value="1"/>
</dbReference>
<keyword evidence="3" id="KW-1003">Cell membrane</keyword>
<name>A0A9D1AD95_9FIRM</name>
<evidence type="ECO:0000256" key="5">
    <source>
        <dbReference type="ARBA" id="ARBA00023004"/>
    </source>
</evidence>
<dbReference type="GO" id="GO:0005524">
    <property type="term" value="F:ATP binding"/>
    <property type="evidence" value="ECO:0007669"/>
    <property type="project" value="InterPro"/>
</dbReference>
<dbReference type="SUPFAM" id="SSF52540">
    <property type="entry name" value="P-loop containing nucleoside triphosphate hydrolases"/>
    <property type="match status" value="1"/>
</dbReference>
<dbReference type="GO" id="GO:0006302">
    <property type="term" value="P:double-strand break repair"/>
    <property type="evidence" value="ECO:0007669"/>
    <property type="project" value="InterPro"/>
</dbReference>
<dbReference type="InterPro" id="IPR003959">
    <property type="entry name" value="ATPase_AAA_core"/>
</dbReference>
<dbReference type="InterPro" id="IPR051535">
    <property type="entry name" value="Siderophore_ABC-ATPase"/>
</dbReference>
<comment type="caution">
    <text evidence="9">The sequence shown here is derived from an EMBL/GenBank/DDBJ whole genome shotgun (WGS) entry which is preliminary data.</text>
</comment>
<dbReference type="EMBL" id="DVGK01000058">
    <property type="protein sequence ID" value="HIR13252.1"/>
    <property type="molecule type" value="Genomic_DNA"/>
</dbReference>
<sequence>MNSLFIQGIHLDWNAVEHSSYLHGIPAIKGLCDLSFQRNITFFAGENGTGKSTLLEAMAVAYGFNPEGGTLNYRFSTFEDVSELHRALRITKGFRRPAFGYFFRAESFFTVASKTEEYRDSTPKEIYYARYGGKSFHEQSHGESFLSAFLSFNQKGLYFMDEPEAALSPQKQLTLFIHITRMAREGSQFFIATHSPILLGIPESEILSFDGGIIKPCPYEETESFQITEMFINCRETLMKRLLEED</sequence>